<dbReference type="Pfam" id="PF00078">
    <property type="entry name" value="RVT_1"/>
    <property type="match status" value="1"/>
</dbReference>
<dbReference type="InterPro" id="IPR043502">
    <property type="entry name" value="DNA/RNA_pol_sf"/>
</dbReference>
<sequence>MGLILYYNSYGQANKNSYATPKFQQGITDGPLEAQNCFTSKIVNALENEKKVPALLTLLGEKTYGLLRNLTLPDKPATKSYDDIVKLLKDHLSRKPLIVAERFQFYKRYQIQGETVNRYVAELRKFAEYCEFRNLNESLRDQFLVGLKNGQTQKKLLTVPDLTFVKAIGIAIAVETANKDAIELRGKFNTESSVNRIQRQQRRPPPSTTDRQKSFVCYRCSGKNHKADTCRFKDAVCHSCNKKGHIRKACSSSGKPKQRPAQKNVKILWIINHGNTQGIGCVADIKAHLTLKENASPKFVKTRPVPFSVKPQVERELIRLEKEGIISKVGTSEWASPIVPVLKSNGTIRICGDFKTTVNPMLNVDQYPLPRTDEIFATLAGGQKYTKLDLRNAYLHMELDDESKPLMTINTHKGLYRYDRMLFGIASALAIWQRSMDKVLNGLDSVQCMLDDMIITGPDDETHLQNLKDVLQRLQKYGLRANLQKCSFLKDKVIYCGHKISADGLRKTSDKVQAVMETPTPKNVKDVRAFIGLINYYHRFMPISATVLKPLNQLLEKVRIWRWTDDCEKAFKKAKEIITSDQVLTHYNPELPVRLACDASPFGLGAVLSHVMPDGSERPISFSSMSLTKSEKNYAQIQKEAIGIVWGVKKFNTFLYGRKFSSITDHQPLTAIFNPEKSIPVTTATRLQRYAIFLSYIQH</sequence>
<dbReference type="InterPro" id="IPR043128">
    <property type="entry name" value="Rev_trsase/Diguanyl_cyclase"/>
</dbReference>
<keyword evidence="4" id="KW-0862">Zinc</keyword>
<evidence type="ECO:0000256" key="4">
    <source>
        <dbReference type="PROSITE-ProRule" id="PRU00047"/>
    </source>
</evidence>
<dbReference type="SUPFAM" id="SSF57756">
    <property type="entry name" value="Retrovirus zinc finger-like domains"/>
    <property type="match status" value="1"/>
</dbReference>
<dbReference type="SUPFAM" id="SSF56672">
    <property type="entry name" value="DNA/RNA polymerases"/>
    <property type="match status" value="1"/>
</dbReference>
<dbReference type="Gene3D" id="3.10.10.10">
    <property type="entry name" value="HIV Type 1 Reverse Transcriptase, subunit A, domain 1"/>
    <property type="match status" value="1"/>
</dbReference>
<evidence type="ECO:0000259" key="6">
    <source>
        <dbReference type="PROSITE" id="PS50158"/>
    </source>
</evidence>
<dbReference type="GO" id="GO:0003677">
    <property type="term" value="F:DNA binding"/>
    <property type="evidence" value="ECO:0007669"/>
    <property type="project" value="UniProtKB-KW"/>
</dbReference>
<keyword evidence="9" id="KW-1185">Reference proteome</keyword>
<dbReference type="FunFam" id="3.30.70.270:FF:000026">
    <property type="entry name" value="Transposon Ty3-G Gag-Pol polyprotein"/>
    <property type="match status" value="1"/>
</dbReference>
<dbReference type="GO" id="GO:0004190">
    <property type="term" value="F:aspartic-type endopeptidase activity"/>
    <property type="evidence" value="ECO:0007669"/>
    <property type="project" value="UniProtKB-KW"/>
</dbReference>
<dbReference type="EMBL" id="CACVKT020009374">
    <property type="protein sequence ID" value="CAC5421742.1"/>
    <property type="molecule type" value="Genomic_DNA"/>
</dbReference>
<dbReference type="OrthoDB" id="6220944at2759"/>
<evidence type="ECO:0000313" key="9">
    <source>
        <dbReference type="Proteomes" id="UP000507470"/>
    </source>
</evidence>
<accession>A0A6J8EPN9</accession>
<dbReference type="SMART" id="SM00343">
    <property type="entry name" value="ZnF_C2HC"/>
    <property type="match status" value="2"/>
</dbReference>
<evidence type="ECO:0000256" key="5">
    <source>
        <dbReference type="SAM" id="MobiDB-lite"/>
    </source>
</evidence>
<dbReference type="PROSITE" id="PS50878">
    <property type="entry name" value="RT_POL"/>
    <property type="match status" value="1"/>
</dbReference>
<name>A0A6J8EPN9_MYTCO</name>
<dbReference type="PROSITE" id="PS50158">
    <property type="entry name" value="ZF_CCHC"/>
    <property type="match status" value="1"/>
</dbReference>
<keyword evidence="3" id="KW-0238">DNA-binding</keyword>
<feature type="region of interest" description="Disordered" evidence="5">
    <location>
        <begin position="193"/>
        <end position="212"/>
    </location>
</feature>
<dbReference type="InterPro" id="IPR000477">
    <property type="entry name" value="RT_dom"/>
</dbReference>
<dbReference type="PANTHER" id="PTHR37984:SF14">
    <property type="entry name" value="RIBONUCLEASE H"/>
    <property type="match status" value="1"/>
</dbReference>
<dbReference type="InterPro" id="IPR050951">
    <property type="entry name" value="Retrovirus_Pol_polyprotein"/>
</dbReference>
<feature type="domain" description="Reverse transcriptase" evidence="7">
    <location>
        <begin position="322"/>
        <end position="500"/>
    </location>
</feature>
<reference evidence="8 9" key="1">
    <citation type="submission" date="2020-06" db="EMBL/GenBank/DDBJ databases">
        <authorList>
            <person name="Li R."/>
            <person name="Bekaert M."/>
        </authorList>
    </citation>
    <scope>NUCLEOTIDE SEQUENCE [LARGE SCALE GENOMIC DNA]</scope>
    <source>
        <strain evidence="9">wild</strain>
    </source>
</reference>
<evidence type="ECO:0000313" key="8">
    <source>
        <dbReference type="EMBL" id="CAC5421742.1"/>
    </source>
</evidence>
<evidence type="ECO:0000256" key="1">
    <source>
        <dbReference type="ARBA" id="ARBA00022670"/>
    </source>
</evidence>
<dbReference type="FunFam" id="3.10.20.370:FF:000001">
    <property type="entry name" value="Retrovirus-related Pol polyprotein from transposon 17.6-like protein"/>
    <property type="match status" value="1"/>
</dbReference>
<proteinExistence type="predicted"/>
<dbReference type="AlphaFoldDB" id="A0A6J8EPN9"/>
<protein>
    <recommendedName>
        <fullName evidence="10">Reverse transcriptase domain-containing protein</fullName>
    </recommendedName>
</protein>
<keyword evidence="2" id="KW-0378">Hydrolase</keyword>
<dbReference type="InterPro" id="IPR041577">
    <property type="entry name" value="RT_RNaseH_2"/>
</dbReference>
<evidence type="ECO:0000256" key="3">
    <source>
        <dbReference type="ARBA" id="ARBA00023125"/>
    </source>
</evidence>
<evidence type="ECO:0000259" key="7">
    <source>
        <dbReference type="PROSITE" id="PS50878"/>
    </source>
</evidence>
<organism evidence="8 9">
    <name type="scientific">Mytilus coruscus</name>
    <name type="common">Sea mussel</name>
    <dbReference type="NCBI Taxonomy" id="42192"/>
    <lineage>
        <taxon>Eukaryota</taxon>
        <taxon>Metazoa</taxon>
        <taxon>Spiralia</taxon>
        <taxon>Lophotrochozoa</taxon>
        <taxon>Mollusca</taxon>
        <taxon>Bivalvia</taxon>
        <taxon>Autobranchia</taxon>
        <taxon>Pteriomorphia</taxon>
        <taxon>Mytilida</taxon>
        <taxon>Mytiloidea</taxon>
        <taxon>Mytilidae</taxon>
        <taxon>Mytilinae</taxon>
        <taxon>Mytilus</taxon>
    </lineage>
</organism>
<keyword evidence="2" id="KW-0064">Aspartyl protease</keyword>
<keyword evidence="4" id="KW-0863">Zinc-finger</keyword>
<dbReference type="Pfam" id="PF17919">
    <property type="entry name" value="RT_RNaseH_2"/>
    <property type="match status" value="1"/>
</dbReference>
<dbReference type="Gene3D" id="3.30.70.270">
    <property type="match status" value="2"/>
</dbReference>
<dbReference type="Proteomes" id="UP000507470">
    <property type="component" value="Unassembled WGS sequence"/>
</dbReference>
<dbReference type="GO" id="GO:0006508">
    <property type="term" value="P:proteolysis"/>
    <property type="evidence" value="ECO:0007669"/>
    <property type="project" value="UniProtKB-KW"/>
</dbReference>
<dbReference type="GO" id="GO:0008270">
    <property type="term" value="F:zinc ion binding"/>
    <property type="evidence" value="ECO:0007669"/>
    <property type="project" value="UniProtKB-KW"/>
</dbReference>
<evidence type="ECO:0000256" key="2">
    <source>
        <dbReference type="ARBA" id="ARBA00022750"/>
    </source>
</evidence>
<dbReference type="CDD" id="cd01647">
    <property type="entry name" value="RT_LTR"/>
    <property type="match status" value="1"/>
</dbReference>
<keyword evidence="4" id="KW-0479">Metal-binding</keyword>
<gene>
    <name evidence="8" type="ORF">MCOR_53834</name>
</gene>
<feature type="domain" description="CCHC-type" evidence="6">
    <location>
        <begin position="237"/>
        <end position="250"/>
    </location>
</feature>
<dbReference type="InterPro" id="IPR036875">
    <property type="entry name" value="Znf_CCHC_sf"/>
</dbReference>
<keyword evidence="1" id="KW-0645">Protease</keyword>
<dbReference type="CDD" id="cd09274">
    <property type="entry name" value="RNase_HI_RT_Ty3"/>
    <property type="match status" value="1"/>
</dbReference>
<evidence type="ECO:0008006" key="10">
    <source>
        <dbReference type="Google" id="ProtNLM"/>
    </source>
</evidence>
<dbReference type="Gene3D" id="4.10.60.10">
    <property type="entry name" value="Zinc finger, CCHC-type"/>
    <property type="match status" value="1"/>
</dbReference>
<dbReference type="InterPro" id="IPR001878">
    <property type="entry name" value="Znf_CCHC"/>
</dbReference>
<dbReference type="PANTHER" id="PTHR37984">
    <property type="entry name" value="PROTEIN CBG26694"/>
    <property type="match status" value="1"/>
</dbReference>